<evidence type="ECO:0000313" key="5">
    <source>
        <dbReference type="EMBL" id="KAH3772069.1"/>
    </source>
</evidence>
<dbReference type="PANTHER" id="PTHR13495">
    <property type="entry name" value="NEFA-INTERACTING NUCLEAR PROTEIN NIP30"/>
    <property type="match status" value="1"/>
</dbReference>
<reference evidence="5" key="1">
    <citation type="journal article" date="2019" name="bioRxiv">
        <title>The Genome of the Zebra Mussel, Dreissena polymorpha: A Resource for Invasive Species Research.</title>
        <authorList>
            <person name="McCartney M.A."/>
            <person name="Auch B."/>
            <person name="Kono T."/>
            <person name="Mallez S."/>
            <person name="Zhang Y."/>
            <person name="Obille A."/>
            <person name="Becker A."/>
            <person name="Abrahante J.E."/>
            <person name="Garbe J."/>
            <person name="Badalamenti J.P."/>
            <person name="Herman A."/>
            <person name="Mangelson H."/>
            <person name="Liachko I."/>
            <person name="Sullivan S."/>
            <person name="Sone E.D."/>
            <person name="Koren S."/>
            <person name="Silverstein K.A.T."/>
            <person name="Beckman K.B."/>
            <person name="Gohl D.M."/>
        </authorList>
    </citation>
    <scope>NUCLEOTIDE SEQUENCE</scope>
    <source>
        <strain evidence="5">Duluth1</strain>
        <tissue evidence="5">Whole animal</tissue>
    </source>
</reference>
<feature type="compositionally biased region" description="Basic and acidic residues" evidence="3">
    <location>
        <begin position="129"/>
        <end position="140"/>
    </location>
</feature>
<evidence type="ECO:0000256" key="3">
    <source>
        <dbReference type="SAM" id="MobiDB-lite"/>
    </source>
</evidence>
<feature type="compositionally biased region" description="Basic and acidic residues" evidence="3">
    <location>
        <begin position="163"/>
        <end position="186"/>
    </location>
</feature>
<name>A0A9D4IG21_DREPO</name>
<feature type="region of interest" description="Disordered" evidence="3">
    <location>
        <begin position="231"/>
        <end position="250"/>
    </location>
</feature>
<dbReference type="PANTHER" id="PTHR13495:SF0">
    <property type="entry name" value="PSME3-INTERACTING PROTEIN"/>
    <property type="match status" value="1"/>
</dbReference>
<protein>
    <recommendedName>
        <fullName evidence="4">FAM192A/Fyv6 N-terminal domain-containing protein</fullName>
    </recommendedName>
</protein>
<dbReference type="Proteomes" id="UP000828390">
    <property type="component" value="Unassembled WGS sequence"/>
</dbReference>
<feature type="compositionally biased region" description="Basic and acidic residues" evidence="3">
    <location>
        <begin position="24"/>
        <end position="42"/>
    </location>
</feature>
<feature type="region of interest" description="Disordered" evidence="3">
    <location>
        <begin position="1"/>
        <end position="56"/>
    </location>
</feature>
<feature type="domain" description="FAM192A/Fyv6 N-terminal" evidence="4">
    <location>
        <begin position="18"/>
        <end position="118"/>
    </location>
</feature>
<keyword evidence="2" id="KW-0539">Nucleus</keyword>
<feature type="compositionally biased region" description="Polar residues" evidence="3">
    <location>
        <begin position="142"/>
        <end position="151"/>
    </location>
</feature>
<proteinExistence type="predicted"/>
<dbReference type="OrthoDB" id="75807at2759"/>
<feature type="compositionally biased region" description="Polar residues" evidence="3">
    <location>
        <begin position="187"/>
        <end position="202"/>
    </location>
</feature>
<evidence type="ECO:0000259" key="4">
    <source>
        <dbReference type="Pfam" id="PF10187"/>
    </source>
</evidence>
<comment type="subcellular location">
    <subcellularLocation>
        <location evidence="1">Nucleus</location>
    </subcellularLocation>
</comment>
<organism evidence="5 6">
    <name type="scientific">Dreissena polymorpha</name>
    <name type="common">Zebra mussel</name>
    <name type="synonym">Mytilus polymorpha</name>
    <dbReference type="NCBI Taxonomy" id="45954"/>
    <lineage>
        <taxon>Eukaryota</taxon>
        <taxon>Metazoa</taxon>
        <taxon>Spiralia</taxon>
        <taxon>Lophotrochozoa</taxon>
        <taxon>Mollusca</taxon>
        <taxon>Bivalvia</taxon>
        <taxon>Autobranchia</taxon>
        <taxon>Heteroconchia</taxon>
        <taxon>Euheterodonta</taxon>
        <taxon>Imparidentia</taxon>
        <taxon>Neoheterodontei</taxon>
        <taxon>Myida</taxon>
        <taxon>Dreissenoidea</taxon>
        <taxon>Dreissenidae</taxon>
        <taxon>Dreissena</taxon>
    </lineage>
</organism>
<dbReference type="EMBL" id="JAIWYP010000009">
    <property type="protein sequence ID" value="KAH3772069.1"/>
    <property type="molecule type" value="Genomic_DNA"/>
</dbReference>
<accession>A0A9D4IG21</accession>
<reference evidence="5" key="2">
    <citation type="submission" date="2020-11" db="EMBL/GenBank/DDBJ databases">
        <authorList>
            <person name="McCartney M.A."/>
            <person name="Auch B."/>
            <person name="Kono T."/>
            <person name="Mallez S."/>
            <person name="Becker A."/>
            <person name="Gohl D.M."/>
            <person name="Silverstein K.A.T."/>
            <person name="Koren S."/>
            <person name="Bechman K.B."/>
            <person name="Herman A."/>
            <person name="Abrahante J.E."/>
            <person name="Garbe J."/>
        </authorList>
    </citation>
    <scope>NUCLEOTIDE SEQUENCE</scope>
    <source>
        <strain evidence="5">Duluth1</strain>
        <tissue evidence="5">Whole animal</tissue>
    </source>
</reference>
<keyword evidence="6" id="KW-1185">Reference proteome</keyword>
<dbReference type="InterPro" id="IPR019331">
    <property type="entry name" value="FAM192A/Fyv6_N"/>
</dbReference>
<comment type="caution">
    <text evidence="5">The sequence shown here is derived from an EMBL/GenBank/DDBJ whole genome shotgun (WGS) entry which is preliminary data.</text>
</comment>
<evidence type="ECO:0000256" key="1">
    <source>
        <dbReference type="ARBA" id="ARBA00004123"/>
    </source>
</evidence>
<dbReference type="AlphaFoldDB" id="A0A9D4IG21"/>
<evidence type="ECO:0000256" key="2">
    <source>
        <dbReference type="ARBA" id="ARBA00023242"/>
    </source>
</evidence>
<sequence>MSFSASSVTGAGISLKNFESQSEVDEKKRKRQEEWEKVRKPEDPEEAPEQPVDNRCLYDKLEEQRLKKQEEFEEKVAFRNQVRRLDEDEVDFLDFCSERQHEINDERKQEERQIITEMKDSRVLKIEEKASLSKTDDKKQKVASNQGSKKSQMALLAGAVKRKSVDDKDSTKKLKTEADDKEDKQSETAAVQSTQPLSQHAAVQNGEHASNRRSPSDCVARVVAVLPAALPGITDYDDSSDSLSSSSDSDVDFTLFPRTAALAGVRQQVQYE</sequence>
<evidence type="ECO:0000313" key="6">
    <source>
        <dbReference type="Proteomes" id="UP000828390"/>
    </source>
</evidence>
<gene>
    <name evidence="5" type="ORF">DPMN_173402</name>
</gene>
<dbReference type="Pfam" id="PF10187">
    <property type="entry name" value="FAM192A_Fyv6_N"/>
    <property type="match status" value="1"/>
</dbReference>
<dbReference type="InterPro" id="IPR039845">
    <property type="entry name" value="FAM192A"/>
</dbReference>
<dbReference type="GO" id="GO:0005634">
    <property type="term" value="C:nucleus"/>
    <property type="evidence" value="ECO:0007669"/>
    <property type="project" value="UniProtKB-SubCell"/>
</dbReference>
<feature type="region of interest" description="Disordered" evidence="3">
    <location>
        <begin position="129"/>
        <end position="217"/>
    </location>
</feature>